<evidence type="ECO:0000256" key="2">
    <source>
        <dbReference type="ARBA" id="ARBA00022525"/>
    </source>
</evidence>
<reference evidence="4" key="1">
    <citation type="journal article" date="2014" name="Nat. Commun.">
        <title>Evolution of separate predation- and defence-evoked venoms in carnivorous cone snails.</title>
        <authorList>
            <person name="Dutertre S."/>
            <person name="Jin A.-H."/>
            <person name="Vetter I."/>
            <person name="Hamilton B."/>
            <person name="Sunagar K."/>
            <person name="Lavergne V."/>
            <person name="Dutertre V."/>
            <person name="Fry B.G."/>
            <person name="Antunes A."/>
            <person name="Venter D.J."/>
            <person name="Alewood P.F."/>
            <person name="Lewis R.J."/>
        </authorList>
    </citation>
    <scope>NUCLEOTIDE SEQUENCE</scope>
    <source>
        <strain evidence="4">G098</strain>
        <tissue evidence="4">Venom duct</tissue>
    </source>
</reference>
<dbReference type="InterPro" id="IPR004214">
    <property type="entry name" value="Conotoxin"/>
</dbReference>
<keyword evidence="2" id="KW-0964">Secreted</keyword>
<dbReference type="AlphaFoldDB" id="X5IH08"/>
<protein>
    <submittedName>
        <fullName evidence="4">G098 VD Superfamily O2 precursor conopeptide</fullName>
    </submittedName>
</protein>
<dbReference type="EMBL" id="AB910863">
    <property type="protein sequence ID" value="BAO65631.1"/>
    <property type="molecule type" value="mRNA"/>
</dbReference>
<dbReference type="GO" id="GO:0005576">
    <property type="term" value="C:extracellular region"/>
    <property type="evidence" value="ECO:0007669"/>
    <property type="project" value="UniProtKB-SubCell"/>
</dbReference>
<dbReference type="Pfam" id="PF02950">
    <property type="entry name" value="Conotoxin"/>
    <property type="match status" value="1"/>
</dbReference>
<name>X5IH08_CONGE</name>
<evidence type="ECO:0000256" key="3">
    <source>
        <dbReference type="SAM" id="SignalP"/>
    </source>
</evidence>
<keyword evidence="3" id="KW-0732">Signal</keyword>
<sequence length="76" mass="8341">MEKLTILLLVAAVLMSTQAMIQGGGENRPKKNIKYLSKSQRSAESGIWGECSDFLTGCTSPSQCCSENCDTYCRAW</sequence>
<feature type="chain" id="PRO_5004956849" evidence="3">
    <location>
        <begin position="20"/>
        <end position="76"/>
    </location>
</feature>
<proteinExistence type="evidence at transcript level"/>
<organism evidence="4">
    <name type="scientific">Conus geographus</name>
    <name type="common">Geography cone</name>
    <name type="synonym">Nubecula geographus</name>
    <dbReference type="NCBI Taxonomy" id="6491"/>
    <lineage>
        <taxon>Eukaryota</taxon>
        <taxon>Metazoa</taxon>
        <taxon>Spiralia</taxon>
        <taxon>Lophotrochozoa</taxon>
        <taxon>Mollusca</taxon>
        <taxon>Gastropoda</taxon>
        <taxon>Caenogastropoda</taxon>
        <taxon>Neogastropoda</taxon>
        <taxon>Conoidea</taxon>
        <taxon>Conidae</taxon>
        <taxon>Conus</taxon>
        <taxon>Gastridium</taxon>
    </lineage>
</organism>
<accession>X5IH08</accession>
<evidence type="ECO:0000256" key="1">
    <source>
        <dbReference type="ARBA" id="ARBA00004613"/>
    </source>
</evidence>
<evidence type="ECO:0000313" key="4">
    <source>
        <dbReference type="EMBL" id="BAO65631.1"/>
    </source>
</evidence>
<dbReference type="GO" id="GO:0008200">
    <property type="term" value="F:ion channel inhibitor activity"/>
    <property type="evidence" value="ECO:0007669"/>
    <property type="project" value="InterPro"/>
</dbReference>
<feature type="signal peptide" evidence="3">
    <location>
        <begin position="1"/>
        <end position="19"/>
    </location>
</feature>
<comment type="subcellular location">
    <subcellularLocation>
        <location evidence="1">Secreted</location>
    </subcellularLocation>
</comment>